<gene>
    <name evidence="1" type="ORF">DFH08DRAFT_1011108</name>
</gene>
<keyword evidence="2" id="KW-1185">Reference proteome</keyword>
<reference evidence="1" key="1">
    <citation type="submission" date="2023-03" db="EMBL/GenBank/DDBJ databases">
        <title>Massive genome expansion in bonnet fungi (Mycena s.s.) driven by repeated elements and novel gene families across ecological guilds.</title>
        <authorList>
            <consortium name="Lawrence Berkeley National Laboratory"/>
            <person name="Harder C.B."/>
            <person name="Miyauchi S."/>
            <person name="Viragh M."/>
            <person name="Kuo A."/>
            <person name="Thoen E."/>
            <person name="Andreopoulos B."/>
            <person name="Lu D."/>
            <person name="Skrede I."/>
            <person name="Drula E."/>
            <person name="Henrissat B."/>
            <person name="Morin E."/>
            <person name="Kohler A."/>
            <person name="Barry K."/>
            <person name="LaButti K."/>
            <person name="Morin E."/>
            <person name="Salamov A."/>
            <person name="Lipzen A."/>
            <person name="Mereny Z."/>
            <person name="Hegedus B."/>
            <person name="Baldrian P."/>
            <person name="Stursova M."/>
            <person name="Weitz H."/>
            <person name="Taylor A."/>
            <person name="Grigoriev I.V."/>
            <person name="Nagy L.G."/>
            <person name="Martin F."/>
            <person name="Kauserud H."/>
        </authorList>
    </citation>
    <scope>NUCLEOTIDE SEQUENCE</scope>
    <source>
        <strain evidence="1">CBHHK002</strain>
    </source>
</reference>
<sequence length="161" mass="18153">MSCGRLAAHPRDERDTASICCGHQRRRRGPKGEGDGRYLVACFLGEHWRRGQQRQRGETHDGFLLSGEVFVWELPLARARCWKGDALAAAARRRFFEAGGRELARGSGRRGRSWMRQRTADWHLFGMRLSLASSLELRWEAVGRGRCPSQKGSGAEAVCLE</sequence>
<dbReference type="AlphaFoldDB" id="A0AAD7EN85"/>
<evidence type="ECO:0000313" key="1">
    <source>
        <dbReference type="EMBL" id="KAJ7342747.1"/>
    </source>
</evidence>
<dbReference type="Proteomes" id="UP001218218">
    <property type="component" value="Unassembled WGS sequence"/>
</dbReference>
<protein>
    <submittedName>
        <fullName evidence="1">Uncharacterized protein</fullName>
    </submittedName>
</protein>
<name>A0AAD7EN85_9AGAR</name>
<comment type="caution">
    <text evidence="1">The sequence shown here is derived from an EMBL/GenBank/DDBJ whole genome shotgun (WGS) entry which is preliminary data.</text>
</comment>
<evidence type="ECO:0000313" key="2">
    <source>
        <dbReference type="Proteomes" id="UP001218218"/>
    </source>
</evidence>
<organism evidence="1 2">
    <name type="scientific">Mycena albidolilacea</name>
    <dbReference type="NCBI Taxonomy" id="1033008"/>
    <lineage>
        <taxon>Eukaryota</taxon>
        <taxon>Fungi</taxon>
        <taxon>Dikarya</taxon>
        <taxon>Basidiomycota</taxon>
        <taxon>Agaricomycotina</taxon>
        <taxon>Agaricomycetes</taxon>
        <taxon>Agaricomycetidae</taxon>
        <taxon>Agaricales</taxon>
        <taxon>Marasmiineae</taxon>
        <taxon>Mycenaceae</taxon>
        <taxon>Mycena</taxon>
    </lineage>
</organism>
<proteinExistence type="predicted"/>
<accession>A0AAD7EN85</accession>
<dbReference type="EMBL" id="JARIHO010000024">
    <property type="protein sequence ID" value="KAJ7342747.1"/>
    <property type="molecule type" value="Genomic_DNA"/>
</dbReference>